<evidence type="ECO:0000256" key="1">
    <source>
        <dbReference type="SAM" id="MobiDB-lite"/>
    </source>
</evidence>
<organism evidence="3 4">
    <name type="scientific">Enterococcus mundtii</name>
    <dbReference type="NCBI Taxonomy" id="53346"/>
    <lineage>
        <taxon>Bacteria</taxon>
        <taxon>Bacillati</taxon>
        <taxon>Bacillota</taxon>
        <taxon>Bacilli</taxon>
        <taxon>Lactobacillales</taxon>
        <taxon>Enterococcaceae</taxon>
        <taxon>Enterococcus</taxon>
    </lineage>
</organism>
<dbReference type="RefSeq" id="WP_086335519.1">
    <property type="nucleotide sequence ID" value="NZ_NGMS01000004.1"/>
</dbReference>
<proteinExistence type="predicted"/>
<protein>
    <recommendedName>
        <fullName evidence="5">Cell wall protein</fullName>
    </recommendedName>
</protein>
<keyword evidence="2" id="KW-0732">Signal</keyword>
<name>A0A242KUL2_ENTMU</name>
<dbReference type="AlphaFoldDB" id="A0A242KUL2"/>
<feature type="signal peptide" evidence="2">
    <location>
        <begin position="1"/>
        <end position="18"/>
    </location>
</feature>
<evidence type="ECO:0000313" key="3">
    <source>
        <dbReference type="EMBL" id="OTP24821.1"/>
    </source>
</evidence>
<feature type="compositionally biased region" description="Basic and acidic residues" evidence="1">
    <location>
        <begin position="46"/>
        <end position="60"/>
    </location>
</feature>
<evidence type="ECO:0000313" key="4">
    <source>
        <dbReference type="Proteomes" id="UP000195024"/>
    </source>
</evidence>
<evidence type="ECO:0008006" key="5">
    <source>
        <dbReference type="Google" id="ProtNLM"/>
    </source>
</evidence>
<sequence>MRALLIFFLLSAMYLVVSTPELTTAKTINEVGITFFEDSAEGEEPKINDVKEEKNYHNKDNSQANRKYPQTVERTNYFLKIIGIMLTLFAIYKLKKNSPNFYKDYGVLTSNIKGEK</sequence>
<accession>A0A242KUL2</accession>
<evidence type="ECO:0000256" key="2">
    <source>
        <dbReference type="SAM" id="SignalP"/>
    </source>
</evidence>
<dbReference type="EMBL" id="NGMS01000004">
    <property type="protein sequence ID" value="OTP24821.1"/>
    <property type="molecule type" value="Genomic_DNA"/>
</dbReference>
<reference evidence="3 4" key="1">
    <citation type="submission" date="2017-05" db="EMBL/GenBank/DDBJ databases">
        <title>The Genome Sequence of Enterococcus mundtii 6B1_DIV0119.</title>
        <authorList>
            <consortium name="The Broad Institute Genomics Platform"/>
            <consortium name="The Broad Institute Genomic Center for Infectious Diseases"/>
            <person name="Earl A."/>
            <person name="Manson A."/>
            <person name="Schwartman J."/>
            <person name="Gilmore M."/>
            <person name="Abouelleil A."/>
            <person name="Cao P."/>
            <person name="Chapman S."/>
            <person name="Cusick C."/>
            <person name="Shea T."/>
            <person name="Young S."/>
            <person name="Neafsey D."/>
            <person name="Nusbaum C."/>
            <person name="Birren B."/>
        </authorList>
    </citation>
    <scope>NUCLEOTIDE SEQUENCE [LARGE SCALE GENOMIC DNA]</scope>
    <source>
        <strain evidence="3 4">6B1_DIV0119</strain>
    </source>
</reference>
<gene>
    <name evidence="3" type="ORF">A5802_002976</name>
</gene>
<feature type="chain" id="PRO_5038448188" description="Cell wall protein" evidence="2">
    <location>
        <begin position="19"/>
        <end position="116"/>
    </location>
</feature>
<comment type="caution">
    <text evidence="3">The sequence shown here is derived from an EMBL/GenBank/DDBJ whole genome shotgun (WGS) entry which is preliminary data.</text>
</comment>
<feature type="region of interest" description="Disordered" evidence="1">
    <location>
        <begin position="46"/>
        <end position="67"/>
    </location>
</feature>
<dbReference type="Proteomes" id="UP000195024">
    <property type="component" value="Unassembled WGS sequence"/>
</dbReference>